<proteinExistence type="predicted"/>
<keyword evidence="1" id="KW-1133">Transmembrane helix</keyword>
<reference evidence="3" key="1">
    <citation type="submission" date="2016-10" db="EMBL/GenBank/DDBJ databases">
        <authorList>
            <person name="Varghese N."/>
            <person name="Submissions S."/>
        </authorList>
    </citation>
    <scope>NUCLEOTIDE SEQUENCE [LARGE SCALE GENOMIC DNA]</scope>
    <source>
        <strain evidence="3">FP5</strain>
    </source>
</reference>
<protein>
    <submittedName>
        <fullName evidence="2">Uncharacterized protein</fullName>
    </submittedName>
</protein>
<accession>A0A1I2LLI0</accession>
<gene>
    <name evidence="2" type="ORF">SAMN05216353_1094</name>
</gene>
<keyword evidence="1" id="KW-0812">Transmembrane</keyword>
<evidence type="ECO:0000313" key="3">
    <source>
        <dbReference type="Proteomes" id="UP000198897"/>
    </source>
</evidence>
<name>A0A1I2LLI0_9BACI</name>
<keyword evidence="1" id="KW-0472">Membrane</keyword>
<dbReference type="RefSeq" id="WP_175477820.1">
    <property type="nucleotide sequence ID" value="NZ_FOOG01000009.1"/>
</dbReference>
<feature type="transmembrane region" description="Helical" evidence="1">
    <location>
        <begin position="25"/>
        <end position="42"/>
    </location>
</feature>
<sequence>MVEVLLEFMLGPIRGIGDFYFEHQMLFNPIVILAALGKIWLIRKNNQPTETS</sequence>
<organism evidence="2 3">
    <name type="scientific">Halobacillus alkaliphilus</name>
    <dbReference type="NCBI Taxonomy" id="396056"/>
    <lineage>
        <taxon>Bacteria</taxon>
        <taxon>Bacillati</taxon>
        <taxon>Bacillota</taxon>
        <taxon>Bacilli</taxon>
        <taxon>Bacillales</taxon>
        <taxon>Bacillaceae</taxon>
        <taxon>Halobacillus</taxon>
    </lineage>
</organism>
<dbReference type="EMBL" id="FOOG01000009">
    <property type="protein sequence ID" value="SFF78287.1"/>
    <property type="molecule type" value="Genomic_DNA"/>
</dbReference>
<dbReference type="AlphaFoldDB" id="A0A1I2LLI0"/>
<keyword evidence="3" id="KW-1185">Reference proteome</keyword>
<evidence type="ECO:0000313" key="2">
    <source>
        <dbReference type="EMBL" id="SFF78287.1"/>
    </source>
</evidence>
<evidence type="ECO:0000256" key="1">
    <source>
        <dbReference type="SAM" id="Phobius"/>
    </source>
</evidence>
<dbReference type="Proteomes" id="UP000198897">
    <property type="component" value="Unassembled WGS sequence"/>
</dbReference>